<sequence>MVKLPQCNSLLGCPSVCKRVHAVHLQPVCVDVVCSRSSSILTIPDIPPCCCHHSCPVPLYSLPHPLVSITSHIRLITSSITAVMLYVFLVETGQTYCIDTCFTTETVAALKSQVSRLCHVSPEKQVMLVSGGISLDNNCRVAQYCAGTDTNPIFVFSKSSIEAAIPPPPCINYGTDKDLSDSISEVVLLPATHETVSDAYKLAKETHECDSSRMDASQRLIHDQHLQQQGWAAAIANLDDHLMSFNRRVEKFQNTCKIFLKTQEESREMLSKVPEILNLLGRIPLLKSLQTLVTSPVVESNPVDPTLLEGEERTKEASLLDWIYQQDPRSSLEDMVDQCKLISEQISEKSIEKLKTEINDLLKFVDRPDMKEVKGLEHRLYQLDQLITNTRAIMDKQTKFFQKFTSQLETTTRMDCESLSEYWKNHKKDLMELSDGHTQIKIFKNRCCKAKEELSNNLHVRLKWVMWVEQLIMEKERNIKIESEKIKRQRKHLKILQQVHDAAKMYIDALVEIIRRKHYSIPFLTWAKTVAIESNSLYSEEIRDRQAFYTKFGKHFIQSLFHGLHDEPSKFATNSPRSFDHNIPEVTIEDIEKLKKAVPELASSLIMPPKKKIYTRLCTNVSEKVFQELRTKHPEMVEERLSLKLHSPIIPKDSDTKTKQLTAPLGEFTTGVDTLPYVCSMIRVDSKQDQRARRSSNHQQISLTVDSYTQTTTEGIGEPSLEEKDSTLTKSESPPKLVGQVLHGPIDVCKLSSEIDAANRSVEQSSESLSSRKQLAKGHLASDTSPEVETSQEFTTADFYFDESMPSSIEATSHKGIPKEELHKLLQEKCELSEKLSRELQACRTRSLLTADKLKTLKDVTERSVPEFREQLCNLHELVRQNQTDFVTHADLVQENLLEAIRMFNANKEKERTENFLSFQKEHELAMQALTDKVSQADRRIESLVQEKANLEDVYKQSREECEKLIQKVAELNVENEKCKELNQKYLLEREVELDKQRAEFQELLDQKEMQLSEKCGRMSCLQSQVESLTQEIACMSESYTQKYEREKTELIENLKMAFVTEKNSVILETKQQLTDEHNASMDSLKADFIHLQAKYDNVWQECNETKECALNDLRLELAVAQDAKLCQLNQQLDDSTARLKKYEAELEQTKAELYACRQLEARLEACRDGESQTDDSVISLAVHEQILRDIKKDCKNEIEAEKREINQALKEMHEKEVQQLKQQMQAEEEEKLNSQRTLLTAEKQLVFNQALSKLAEEKDQIIFELEKKLNELTRQNQKVEDLSQTEEELKKNQMHVVQLEQKIQQMESYQQQLQDELVTASQDVEPESLDITARSEEEDKLMEMEKTMKFKDERIEKLQHKVMELSMSASVLEQDKVSITSFQSGDLVLLCLDEEHGHYVVFTVGNTLHFLHTDCLDNLGLRPGPSTPREPWVLGVITDKEYCIAKKPQNRYRVPQGTKFYRVRAKPWPKDPRLTREGGSIGVSASYHGAAVIVTTTTAAATTTTTTTTSIKSSSSSNTSS</sequence>
<evidence type="ECO:0000256" key="4">
    <source>
        <dbReference type="ARBA" id="ARBA00023054"/>
    </source>
</evidence>
<dbReference type="GO" id="GO:1990316">
    <property type="term" value="C:Atg1/ULK1 kinase complex"/>
    <property type="evidence" value="ECO:0007669"/>
    <property type="project" value="TreeGrafter"/>
</dbReference>
<dbReference type="GO" id="GO:0034517">
    <property type="term" value="P:ribophagy"/>
    <property type="evidence" value="ECO:0007669"/>
    <property type="project" value="TreeGrafter"/>
</dbReference>
<gene>
    <name evidence="9" type="ORF">SPHA_64181</name>
</gene>
<feature type="region of interest" description="Disordered" evidence="6">
    <location>
        <begin position="686"/>
        <end position="739"/>
    </location>
</feature>
<dbReference type="InterPro" id="IPR040040">
    <property type="entry name" value="ATG11"/>
</dbReference>
<feature type="compositionally biased region" description="Polar residues" evidence="6">
    <location>
        <begin position="697"/>
        <end position="714"/>
    </location>
</feature>
<keyword evidence="1" id="KW-0813">Transport</keyword>
<accession>A0A812DX96</accession>
<dbReference type="OrthoDB" id="447953at2759"/>
<feature type="compositionally biased region" description="Low complexity" evidence="6">
    <location>
        <begin position="761"/>
        <end position="773"/>
    </location>
</feature>
<evidence type="ECO:0000256" key="5">
    <source>
        <dbReference type="SAM" id="Coils"/>
    </source>
</evidence>
<evidence type="ECO:0000256" key="1">
    <source>
        <dbReference type="ARBA" id="ARBA00022448"/>
    </source>
</evidence>
<dbReference type="GO" id="GO:0000422">
    <property type="term" value="P:autophagy of mitochondrion"/>
    <property type="evidence" value="ECO:0007669"/>
    <property type="project" value="TreeGrafter"/>
</dbReference>
<evidence type="ECO:0000259" key="7">
    <source>
        <dbReference type="Pfam" id="PF04108"/>
    </source>
</evidence>
<keyword evidence="10" id="KW-1185">Reference proteome</keyword>
<dbReference type="GO" id="GO:0019901">
    <property type="term" value="F:protein kinase binding"/>
    <property type="evidence" value="ECO:0007669"/>
    <property type="project" value="TreeGrafter"/>
</dbReference>
<dbReference type="PANTHER" id="PTHR13222:SF1">
    <property type="entry name" value="RB1-INDUCIBLE COILED-COIL PROTEIN 1"/>
    <property type="match status" value="1"/>
</dbReference>
<dbReference type="PANTHER" id="PTHR13222">
    <property type="entry name" value="RB1-INDUCIBLE COILED-COIL"/>
    <property type="match status" value="1"/>
</dbReference>
<keyword evidence="4 5" id="KW-0175">Coiled coil</keyword>
<feature type="coiled-coil region" evidence="5">
    <location>
        <begin position="1104"/>
        <end position="1160"/>
    </location>
</feature>
<dbReference type="GO" id="GO:0034727">
    <property type="term" value="P:piecemeal microautophagy of the nucleus"/>
    <property type="evidence" value="ECO:0007669"/>
    <property type="project" value="TreeGrafter"/>
</dbReference>
<dbReference type="InterPro" id="IPR029071">
    <property type="entry name" value="Ubiquitin-like_domsf"/>
</dbReference>
<dbReference type="CDD" id="cd17060">
    <property type="entry name" value="Ubl_RB1CC1"/>
    <property type="match status" value="1"/>
</dbReference>
<dbReference type="Pfam" id="PF10377">
    <property type="entry name" value="ATG11"/>
    <property type="match status" value="1"/>
</dbReference>
<dbReference type="Gene3D" id="3.10.20.90">
    <property type="entry name" value="Phosphatidylinositol 3-kinase Catalytic Subunit, Chain A, domain 1"/>
    <property type="match status" value="1"/>
</dbReference>
<feature type="coiled-coil region" evidence="5">
    <location>
        <begin position="920"/>
        <end position="1039"/>
    </location>
</feature>
<dbReference type="GO" id="GO:0060090">
    <property type="term" value="F:molecular adaptor activity"/>
    <property type="evidence" value="ECO:0007669"/>
    <property type="project" value="TreeGrafter"/>
</dbReference>
<feature type="region of interest" description="Disordered" evidence="6">
    <location>
        <begin position="761"/>
        <end position="792"/>
    </location>
</feature>
<feature type="compositionally biased region" description="Polar residues" evidence="6">
    <location>
        <begin position="782"/>
        <end position="792"/>
    </location>
</feature>
<dbReference type="Pfam" id="PF04108">
    <property type="entry name" value="ATG17_like"/>
    <property type="match status" value="1"/>
</dbReference>
<dbReference type="GO" id="GO:0061709">
    <property type="term" value="P:reticulophagy"/>
    <property type="evidence" value="ECO:0007669"/>
    <property type="project" value="TreeGrafter"/>
</dbReference>
<dbReference type="SUPFAM" id="SSF54236">
    <property type="entry name" value="Ubiquitin-like"/>
    <property type="match status" value="1"/>
</dbReference>
<feature type="coiled-coil region" evidence="5">
    <location>
        <begin position="1192"/>
        <end position="1376"/>
    </location>
</feature>
<evidence type="ECO:0000313" key="9">
    <source>
        <dbReference type="EMBL" id="CAE1313011.1"/>
    </source>
</evidence>
<evidence type="ECO:0000256" key="6">
    <source>
        <dbReference type="SAM" id="MobiDB-lite"/>
    </source>
</evidence>
<evidence type="ECO:0000256" key="2">
    <source>
        <dbReference type="ARBA" id="ARBA00022927"/>
    </source>
</evidence>
<dbReference type="InterPro" id="IPR045326">
    <property type="entry name" value="ATG17-like_dom"/>
</dbReference>
<feature type="domain" description="Autophagy protein ATG17-like" evidence="7">
    <location>
        <begin position="211"/>
        <end position="554"/>
    </location>
</feature>
<evidence type="ECO:0000259" key="8">
    <source>
        <dbReference type="Pfam" id="PF10377"/>
    </source>
</evidence>
<dbReference type="Proteomes" id="UP000597762">
    <property type="component" value="Unassembled WGS sequence"/>
</dbReference>
<dbReference type="GO" id="GO:0000045">
    <property type="term" value="P:autophagosome assembly"/>
    <property type="evidence" value="ECO:0007669"/>
    <property type="project" value="InterPro"/>
</dbReference>
<organism evidence="9 10">
    <name type="scientific">Acanthosepion pharaonis</name>
    <name type="common">Pharaoh cuttlefish</name>
    <name type="synonym">Sepia pharaonis</name>
    <dbReference type="NCBI Taxonomy" id="158019"/>
    <lineage>
        <taxon>Eukaryota</taxon>
        <taxon>Metazoa</taxon>
        <taxon>Spiralia</taxon>
        <taxon>Lophotrochozoa</taxon>
        <taxon>Mollusca</taxon>
        <taxon>Cephalopoda</taxon>
        <taxon>Coleoidea</taxon>
        <taxon>Decapodiformes</taxon>
        <taxon>Sepiida</taxon>
        <taxon>Sepiina</taxon>
        <taxon>Sepiidae</taxon>
        <taxon>Acanthosepion</taxon>
    </lineage>
</organism>
<dbReference type="GO" id="GO:0061723">
    <property type="term" value="P:glycophagy"/>
    <property type="evidence" value="ECO:0007669"/>
    <property type="project" value="TreeGrafter"/>
</dbReference>
<keyword evidence="3" id="KW-0072">Autophagy</keyword>
<evidence type="ECO:0000256" key="3">
    <source>
        <dbReference type="ARBA" id="ARBA00023006"/>
    </source>
</evidence>
<dbReference type="GO" id="GO:0015031">
    <property type="term" value="P:protein transport"/>
    <property type="evidence" value="ECO:0007669"/>
    <property type="project" value="UniProtKB-KW"/>
</dbReference>
<comment type="caution">
    <text evidence="9">The sequence shown here is derived from an EMBL/GenBank/DDBJ whole genome shotgun (WGS) entry which is preliminary data.</text>
</comment>
<reference evidence="9" key="1">
    <citation type="submission" date="2021-01" db="EMBL/GenBank/DDBJ databases">
        <authorList>
            <person name="Li R."/>
            <person name="Bekaert M."/>
        </authorList>
    </citation>
    <scope>NUCLEOTIDE SEQUENCE</scope>
    <source>
        <strain evidence="9">Farmed</strain>
    </source>
</reference>
<name>A0A812DX96_ACAPH</name>
<protein>
    <submittedName>
        <fullName evidence="9">RB1CC1</fullName>
    </submittedName>
</protein>
<proteinExistence type="predicted"/>
<feature type="domain" description="Autophagy-related protein 11 C-terminal" evidence="8">
    <location>
        <begin position="1356"/>
        <end position="1467"/>
    </location>
</feature>
<keyword evidence="2" id="KW-0653">Protein transport</keyword>
<dbReference type="EMBL" id="CAHIKZ030004620">
    <property type="protein sequence ID" value="CAE1313011.1"/>
    <property type="molecule type" value="Genomic_DNA"/>
</dbReference>
<evidence type="ECO:0000313" key="10">
    <source>
        <dbReference type="Proteomes" id="UP000597762"/>
    </source>
</evidence>
<dbReference type="InterPro" id="IPR019460">
    <property type="entry name" value="Atg11_C"/>
</dbReference>
<dbReference type="GO" id="GO:0034045">
    <property type="term" value="C:phagophore assembly site membrane"/>
    <property type="evidence" value="ECO:0007669"/>
    <property type="project" value="TreeGrafter"/>
</dbReference>